<feature type="compositionally biased region" description="Low complexity" evidence="7">
    <location>
        <begin position="607"/>
        <end position="623"/>
    </location>
</feature>
<feature type="domain" description="EF-hand" evidence="10">
    <location>
        <begin position="497"/>
        <end position="532"/>
    </location>
</feature>
<dbReference type="EC" id="3.1.4.11" evidence="1 6"/>
<keyword evidence="5" id="KW-0807">Transducer</keyword>
<feature type="region of interest" description="Disordered" evidence="7">
    <location>
        <begin position="1270"/>
        <end position="1308"/>
    </location>
</feature>
<dbReference type="RefSeq" id="XP_043008008.1">
    <property type="nucleotide sequence ID" value="XM_043155538.1"/>
</dbReference>
<keyword evidence="4 6" id="KW-0443">Lipid metabolism</keyword>
<dbReference type="PANTHER" id="PTHR10336">
    <property type="entry name" value="PHOSPHOINOSITIDE-SPECIFIC PHOSPHOLIPASE C FAMILY PROTEIN"/>
    <property type="match status" value="1"/>
</dbReference>
<comment type="catalytic activity">
    <reaction evidence="6">
        <text>a 1,2-diacyl-sn-glycero-3-phospho-(1D-myo-inositol-4,5-bisphosphate) + H2O = 1D-myo-inositol 1,4,5-trisphosphate + a 1,2-diacyl-sn-glycerol + H(+)</text>
        <dbReference type="Rhea" id="RHEA:33179"/>
        <dbReference type="ChEBI" id="CHEBI:15377"/>
        <dbReference type="ChEBI" id="CHEBI:15378"/>
        <dbReference type="ChEBI" id="CHEBI:17815"/>
        <dbReference type="ChEBI" id="CHEBI:58456"/>
        <dbReference type="ChEBI" id="CHEBI:203600"/>
        <dbReference type="EC" id="3.1.4.11"/>
    </reaction>
</comment>
<dbReference type="InterPro" id="IPR011992">
    <property type="entry name" value="EF-hand-dom_pair"/>
</dbReference>
<feature type="compositionally biased region" description="Low complexity" evidence="7">
    <location>
        <begin position="137"/>
        <end position="150"/>
    </location>
</feature>
<evidence type="ECO:0000313" key="11">
    <source>
        <dbReference type="EMBL" id="KAG7091538.1"/>
    </source>
</evidence>
<feature type="region of interest" description="Disordered" evidence="7">
    <location>
        <begin position="595"/>
        <end position="678"/>
    </location>
</feature>
<dbReference type="GO" id="GO:0004435">
    <property type="term" value="F:phosphatidylinositol-4,5-bisphosphate phospholipase C activity"/>
    <property type="evidence" value="ECO:0007669"/>
    <property type="project" value="UniProtKB-EC"/>
</dbReference>
<organism evidence="11 12">
    <name type="scientific">Marasmius oreades</name>
    <name type="common">fairy-ring Marasmius</name>
    <dbReference type="NCBI Taxonomy" id="181124"/>
    <lineage>
        <taxon>Eukaryota</taxon>
        <taxon>Fungi</taxon>
        <taxon>Dikarya</taxon>
        <taxon>Basidiomycota</taxon>
        <taxon>Agaricomycotina</taxon>
        <taxon>Agaricomycetes</taxon>
        <taxon>Agaricomycetidae</taxon>
        <taxon>Agaricales</taxon>
        <taxon>Marasmiineae</taxon>
        <taxon>Marasmiaceae</taxon>
        <taxon>Marasmius</taxon>
    </lineage>
</organism>
<dbReference type="Gene3D" id="3.20.20.190">
    <property type="entry name" value="Phosphatidylinositol (PI) phosphodiesterase"/>
    <property type="match status" value="1"/>
</dbReference>
<reference evidence="11" key="1">
    <citation type="journal article" date="2021" name="Genome Biol. Evol.">
        <title>The assembled and annotated genome of the fairy-ring fungus Marasmius oreades.</title>
        <authorList>
            <person name="Hiltunen M."/>
            <person name="Ament-Velasquez S.L."/>
            <person name="Johannesson H."/>
        </authorList>
    </citation>
    <scope>NUCLEOTIDE SEQUENCE</scope>
    <source>
        <strain evidence="11">03SP1</strain>
    </source>
</reference>
<dbReference type="SMART" id="SM00149">
    <property type="entry name" value="PLCYc"/>
    <property type="match status" value="1"/>
</dbReference>
<feature type="compositionally biased region" description="Basic and acidic residues" evidence="7">
    <location>
        <begin position="667"/>
        <end position="677"/>
    </location>
</feature>
<dbReference type="PROSITE" id="PS50004">
    <property type="entry name" value="C2"/>
    <property type="match status" value="1"/>
</dbReference>
<dbReference type="PANTHER" id="PTHR10336:SF36">
    <property type="entry name" value="1-PHOSPHATIDYLINOSITOL 4,5-BISPHOSPHATE PHOSPHODIESTERASE BETA-4"/>
    <property type="match status" value="1"/>
</dbReference>
<dbReference type="Pfam" id="PF00388">
    <property type="entry name" value="PI-PLC-X"/>
    <property type="match status" value="1"/>
</dbReference>
<dbReference type="Pfam" id="PF00168">
    <property type="entry name" value="C2"/>
    <property type="match status" value="2"/>
</dbReference>
<feature type="compositionally biased region" description="Low complexity" evidence="7">
    <location>
        <begin position="646"/>
        <end position="663"/>
    </location>
</feature>
<keyword evidence="3 6" id="KW-0442">Lipid degradation</keyword>
<gene>
    <name evidence="11" type="ORF">E1B28_010567</name>
</gene>
<evidence type="ECO:0000256" key="1">
    <source>
        <dbReference type="ARBA" id="ARBA00012368"/>
    </source>
</evidence>
<name>A0A9P7RY06_9AGAR</name>
<feature type="region of interest" description="Disordered" evidence="7">
    <location>
        <begin position="57"/>
        <end position="249"/>
    </location>
</feature>
<dbReference type="GO" id="GO:0005509">
    <property type="term" value="F:calcium ion binding"/>
    <property type="evidence" value="ECO:0007669"/>
    <property type="project" value="InterPro"/>
</dbReference>
<dbReference type="InterPro" id="IPR017946">
    <property type="entry name" value="PLC-like_Pdiesterase_TIM-brl"/>
</dbReference>
<dbReference type="Proteomes" id="UP001049176">
    <property type="component" value="Chromosome 6"/>
</dbReference>
<keyword evidence="2 6" id="KW-0378">Hydrolase</keyword>
<dbReference type="InterPro" id="IPR001192">
    <property type="entry name" value="PI-PLC_fam"/>
</dbReference>
<dbReference type="PROSITE" id="PS50007">
    <property type="entry name" value="PIPLC_X_DOMAIN"/>
    <property type="match status" value="1"/>
</dbReference>
<evidence type="ECO:0000256" key="5">
    <source>
        <dbReference type="ARBA" id="ARBA00023224"/>
    </source>
</evidence>
<feature type="domain" description="PI-PLC Y-box" evidence="9">
    <location>
        <begin position="1080"/>
        <end position="1196"/>
    </location>
</feature>
<evidence type="ECO:0000259" key="10">
    <source>
        <dbReference type="PROSITE" id="PS50222"/>
    </source>
</evidence>
<feature type="region of interest" description="Disordered" evidence="7">
    <location>
        <begin position="724"/>
        <end position="759"/>
    </location>
</feature>
<dbReference type="OrthoDB" id="269822at2759"/>
<feature type="region of interest" description="Disordered" evidence="7">
    <location>
        <begin position="1223"/>
        <end position="1244"/>
    </location>
</feature>
<dbReference type="PROSITE" id="PS50008">
    <property type="entry name" value="PIPLC_Y_DOMAIN"/>
    <property type="match status" value="1"/>
</dbReference>
<dbReference type="GO" id="GO:0051209">
    <property type="term" value="P:release of sequestered calcium ion into cytosol"/>
    <property type="evidence" value="ECO:0007669"/>
    <property type="project" value="TreeGrafter"/>
</dbReference>
<dbReference type="SUPFAM" id="SSF49562">
    <property type="entry name" value="C2 domain (Calcium/lipid-binding domain, CaLB)"/>
    <property type="match status" value="1"/>
</dbReference>
<dbReference type="PROSITE" id="PS50222">
    <property type="entry name" value="EF_HAND_2"/>
    <property type="match status" value="1"/>
</dbReference>
<dbReference type="EMBL" id="CM032186">
    <property type="protein sequence ID" value="KAG7091538.1"/>
    <property type="molecule type" value="Genomic_DNA"/>
</dbReference>
<feature type="region of interest" description="Disordered" evidence="7">
    <location>
        <begin position="1008"/>
        <end position="1074"/>
    </location>
</feature>
<dbReference type="GO" id="GO:0048015">
    <property type="term" value="P:phosphatidylinositol-mediated signaling"/>
    <property type="evidence" value="ECO:0007669"/>
    <property type="project" value="TreeGrafter"/>
</dbReference>
<keyword evidence="12" id="KW-1185">Reference proteome</keyword>
<sequence length="1407" mass="153962">MPSSSTHSKPSDETASTTSSSSKRMSFKLKRASNLLTTAGKPISELRDLLVNDEIEAEDNELPSKPDSLFRRHSSNLGRGMKNFGRRFKEFKNGGGDSTSRPTEEGGKIGENIVSSDEHGQQQRDGTNWIRQKSINLSRSFSRSSTTPLPHSQSFEVTNRPPIRGRHARSASEALPSRPPIRLHRTVSGNGGSSVIPAQNNGSSGVYPSTISERILQSPTTSGSGPKPEVSAASTADGAPAPPPITHSLSTESALGSPLILEVPPLLTSGTPLTKITARKRQRVVVRADWDQGRIIWESKPGVWKFIPVESIREIRTGASASFHLTQFNISQTYLPLWITIVYTASSSASITGSPSGGSGTLSLPPPPMTTSTSTKGSPLLGSISLPSLNVLSPKILSGANGFSYSASTYKSLHLLCPSEEIYRAWEQTLKGMVAVRVKLTDGLGFGTGDLNSDREMEGVRRDIWERREFNGADTTPDSRLSLSEVSRMCWRLNVRMGEEELKRLFASADTGNRGYLDFDNFKQFVKMLKARPELDRLYLKLVSKAKEKRKTNKENKGDVGLFTFEVFVDFMRDKQGSTLPESRLRVIFDRYSEPLSTGSTPPQPSPRSASLPLPLTPPAMLLPEKELSLPLPTPGGSGLDRQQESTSGSSSSPPPSGSSLSPVATHAKEENSDTEIRVMSPSSFASFLMSSDNLAVSEPVDDETMGPHPHGFGLGHVLRHLHIPHPHPYHKDREGSSSPLDASSEERERERQPQPLSVVSHDMTRPFSEYFICSSHNTYLIGHQLVGVSTVEGYVRALIGGCRSVEIDIYDSDNGFGTPLIYHGHTFTSKLSLREVCEAIMTYGFMESDYPIIISAEVHLSVAGQSQMAKIMREVFGERLVTREKEWEKWKGKESIGTEIEGIFSVDEEEAENDCVEDADLRAISSWKIEQLPSPEDLKGRILLKTKNLLIANGRKDVSTTDANSPPSSWMPHTNGHVETTTSSTSDTDGGAVFSDLEQKARTILERVRSTGKSSSPSYASASASESSGSPSGGILSRRRSSGAKPVLSSSNSEVAPTQSSPQKQKVKKKEKVKMSPDLVPLLVYTVGVKCRGINKKEIYAPEEMFSLSEKRAEGMLKTGSALDVIKHTRSHLVRIYPKGMRVSSSNYEPHRFWVMGAQLVAINWQTFDTGYTINHAMFQRNGRTGYVLKPLALRMPQSQKEILSKETQHFFDVTVVSAQHLPRREGEKEGKKDSLKKEGKDTGVDPYVEVSLHVPDWNSVVASCTAGTSFPSKPSTLSPPKSPPSSPPLGRSASTSGNGGSGGTSATTITYRTSVVKNNGFNPVWEEKLRIPFNCVGEPQSGMKDLIFVKFAIKTQSKGDKEDETLAVFCASMSCLMTGYRHLPLYDAQLSQYLYSTLFVRIGFS</sequence>
<evidence type="ECO:0000313" key="12">
    <source>
        <dbReference type="Proteomes" id="UP001049176"/>
    </source>
</evidence>
<evidence type="ECO:0000256" key="3">
    <source>
        <dbReference type="ARBA" id="ARBA00022963"/>
    </source>
</evidence>
<feature type="region of interest" description="Disordered" evidence="7">
    <location>
        <begin position="354"/>
        <end position="377"/>
    </location>
</feature>
<feature type="region of interest" description="Disordered" evidence="7">
    <location>
        <begin position="958"/>
        <end position="994"/>
    </location>
</feature>
<dbReference type="SUPFAM" id="SSF50729">
    <property type="entry name" value="PH domain-like"/>
    <property type="match status" value="1"/>
</dbReference>
<accession>A0A9P7RY06</accession>
<dbReference type="CDD" id="cd00275">
    <property type="entry name" value="C2_PLC_like"/>
    <property type="match status" value="1"/>
</dbReference>
<evidence type="ECO:0000256" key="2">
    <source>
        <dbReference type="ARBA" id="ARBA00022801"/>
    </source>
</evidence>
<comment type="caution">
    <text evidence="11">The sequence shown here is derived from an EMBL/GenBank/DDBJ whole genome shotgun (WGS) entry which is preliminary data.</text>
</comment>
<proteinExistence type="predicted"/>
<feature type="compositionally biased region" description="Polar residues" evidence="7">
    <location>
        <begin position="123"/>
        <end position="136"/>
    </location>
</feature>
<dbReference type="InterPro" id="IPR000008">
    <property type="entry name" value="C2_dom"/>
</dbReference>
<dbReference type="Gene3D" id="1.10.238.10">
    <property type="entry name" value="EF-hand"/>
    <property type="match status" value="1"/>
</dbReference>
<dbReference type="SMART" id="SM00239">
    <property type="entry name" value="C2"/>
    <property type="match status" value="1"/>
</dbReference>
<dbReference type="PRINTS" id="PR00390">
    <property type="entry name" value="PHPHLIPASEC"/>
</dbReference>
<evidence type="ECO:0000259" key="9">
    <source>
        <dbReference type="PROSITE" id="PS50008"/>
    </source>
</evidence>
<dbReference type="InterPro" id="IPR035892">
    <property type="entry name" value="C2_domain_sf"/>
</dbReference>
<dbReference type="SUPFAM" id="SSF47473">
    <property type="entry name" value="EF-hand"/>
    <property type="match status" value="1"/>
</dbReference>
<dbReference type="GeneID" id="66079643"/>
<dbReference type="SMART" id="SM00148">
    <property type="entry name" value="PLCXc"/>
    <property type="match status" value="1"/>
</dbReference>
<dbReference type="KEGG" id="more:E1B28_010567"/>
<dbReference type="Pfam" id="PF00387">
    <property type="entry name" value="PI-PLC-Y"/>
    <property type="match status" value="1"/>
</dbReference>
<evidence type="ECO:0000259" key="8">
    <source>
        <dbReference type="PROSITE" id="PS50004"/>
    </source>
</evidence>
<dbReference type="InterPro" id="IPR001711">
    <property type="entry name" value="PLipase_C_Pinositol-sp_Y"/>
</dbReference>
<feature type="compositionally biased region" description="Polar residues" evidence="7">
    <location>
        <begin position="1049"/>
        <end position="1063"/>
    </location>
</feature>
<feature type="compositionally biased region" description="Low complexity" evidence="7">
    <location>
        <begin position="1270"/>
        <end position="1281"/>
    </location>
</feature>
<feature type="compositionally biased region" description="Low complexity" evidence="7">
    <location>
        <begin position="1012"/>
        <end position="1037"/>
    </location>
</feature>
<evidence type="ECO:0000256" key="7">
    <source>
        <dbReference type="SAM" id="MobiDB-lite"/>
    </source>
</evidence>
<dbReference type="InterPro" id="IPR000909">
    <property type="entry name" value="PLipase_C_PInositol-sp_X_dom"/>
</dbReference>
<feature type="domain" description="C2" evidence="8">
    <location>
        <begin position="1196"/>
        <end position="1389"/>
    </location>
</feature>
<feature type="compositionally biased region" description="Polar residues" evidence="7">
    <location>
        <begin position="961"/>
        <end position="973"/>
    </location>
</feature>
<evidence type="ECO:0000256" key="6">
    <source>
        <dbReference type="RuleBase" id="RU361133"/>
    </source>
</evidence>
<feature type="compositionally biased region" description="Polar residues" evidence="7">
    <location>
        <begin position="196"/>
        <end position="224"/>
    </location>
</feature>
<feature type="compositionally biased region" description="Basic and acidic residues" evidence="7">
    <location>
        <begin position="1224"/>
        <end position="1244"/>
    </location>
</feature>
<evidence type="ECO:0000256" key="4">
    <source>
        <dbReference type="ARBA" id="ARBA00023098"/>
    </source>
</evidence>
<feature type="region of interest" description="Disordered" evidence="7">
    <location>
        <begin position="1"/>
        <end position="28"/>
    </location>
</feature>
<dbReference type="GO" id="GO:0016042">
    <property type="term" value="P:lipid catabolic process"/>
    <property type="evidence" value="ECO:0007669"/>
    <property type="project" value="UniProtKB-KW"/>
</dbReference>
<dbReference type="Gene3D" id="2.60.40.150">
    <property type="entry name" value="C2 domain"/>
    <property type="match status" value="1"/>
</dbReference>
<dbReference type="InterPro" id="IPR002048">
    <property type="entry name" value="EF_hand_dom"/>
</dbReference>
<dbReference type="SUPFAM" id="SSF51695">
    <property type="entry name" value="PLC-like phosphodiesterases"/>
    <property type="match status" value="1"/>
</dbReference>
<feature type="compositionally biased region" description="Low complexity" evidence="7">
    <location>
        <begin position="981"/>
        <end position="990"/>
    </location>
</feature>
<protein>
    <recommendedName>
        <fullName evidence="1 6">Phosphoinositide phospholipase C</fullName>
        <ecNumber evidence="1 6">3.1.4.11</ecNumber>
    </recommendedName>
</protein>